<name>A0A6J4S6X0_9ACTN</name>
<feature type="compositionally biased region" description="Basic and acidic residues" evidence="1">
    <location>
        <begin position="18"/>
        <end position="34"/>
    </location>
</feature>
<feature type="compositionally biased region" description="Basic residues" evidence="1">
    <location>
        <begin position="70"/>
        <end position="87"/>
    </location>
</feature>
<sequence>EPGHRADRHRGAARGRVRRDARPGAPRRLGDDPQARQPRRRRTAARGLPHGPDPRPSRRALQGAVDAHRLRPAAHRHLGGPRPRRLLRPHDLPARRGRRERHPLRVRERVQGAGRLPRRRGEPRARRRHLRAGGEGLARAAQEAARAL</sequence>
<evidence type="ECO:0000313" key="2">
    <source>
        <dbReference type="EMBL" id="CAA9486825.1"/>
    </source>
</evidence>
<feature type="region of interest" description="Disordered" evidence="1">
    <location>
        <begin position="1"/>
        <end position="148"/>
    </location>
</feature>
<feature type="non-terminal residue" evidence="2">
    <location>
        <position position="1"/>
    </location>
</feature>
<protein>
    <submittedName>
        <fullName evidence="2">Uncharacterized protein</fullName>
    </submittedName>
</protein>
<feature type="non-terminal residue" evidence="2">
    <location>
        <position position="148"/>
    </location>
</feature>
<dbReference type="AlphaFoldDB" id="A0A6J4S6X0"/>
<feature type="compositionally biased region" description="Low complexity" evidence="1">
    <location>
        <begin position="137"/>
        <end position="148"/>
    </location>
</feature>
<reference evidence="2" key="1">
    <citation type="submission" date="2020-02" db="EMBL/GenBank/DDBJ databases">
        <authorList>
            <person name="Meier V. D."/>
        </authorList>
    </citation>
    <scope>NUCLEOTIDE SEQUENCE</scope>
    <source>
        <strain evidence="2">AVDCRST_MAG30</strain>
    </source>
</reference>
<evidence type="ECO:0000256" key="1">
    <source>
        <dbReference type="SAM" id="MobiDB-lite"/>
    </source>
</evidence>
<proteinExistence type="predicted"/>
<organism evidence="2">
    <name type="scientific">uncultured Solirubrobacteraceae bacterium</name>
    <dbReference type="NCBI Taxonomy" id="1162706"/>
    <lineage>
        <taxon>Bacteria</taxon>
        <taxon>Bacillati</taxon>
        <taxon>Actinomycetota</taxon>
        <taxon>Thermoleophilia</taxon>
        <taxon>Solirubrobacterales</taxon>
        <taxon>Solirubrobacteraceae</taxon>
        <taxon>environmental samples</taxon>
    </lineage>
</organism>
<accession>A0A6J4S6X0</accession>
<gene>
    <name evidence="2" type="ORF">AVDCRST_MAG30-1147</name>
</gene>
<dbReference type="EMBL" id="CADCVS010000176">
    <property type="protein sequence ID" value="CAA9486825.1"/>
    <property type="molecule type" value="Genomic_DNA"/>
</dbReference>
<feature type="compositionally biased region" description="Basic residues" evidence="1">
    <location>
        <begin position="1"/>
        <end position="17"/>
    </location>
</feature>